<protein>
    <submittedName>
        <fullName evidence="1">Uncharacterized protein</fullName>
    </submittedName>
</protein>
<keyword evidence="2" id="KW-1185">Reference proteome</keyword>
<reference evidence="1 2" key="1">
    <citation type="journal article" date="2023" name="Nat. Microbiol.">
        <title>A compendium of viruses from methanogenic archaea reveals their diversity and adaptations to the gut environment.</title>
        <authorList>
            <person name="Medvedeva S."/>
            <person name="Borrel G."/>
            <person name="Krupovic M."/>
            <person name="Gribaldo S."/>
        </authorList>
    </citation>
    <scope>NUCLEOTIDE SEQUENCE [LARGE SCALE GENOMIC DNA]</scope>
</reference>
<dbReference type="RefSeq" id="YP_011108877.1">
    <property type="nucleotide sequence ID" value="NC_092586.1"/>
</dbReference>
<proteinExistence type="predicted"/>
<dbReference type="Proteomes" id="UP001302265">
    <property type="component" value="Segment"/>
</dbReference>
<evidence type="ECO:0000313" key="1">
    <source>
        <dbReference type="EMBL" id="DBA35324.1"/>
    </source>
</evidence>
<organism evidence="1 2">
    <name type="scientific">Caudoviricetes sp. vir215</name>
    <dbReference type="NCBI Taxonomy" id="3068354"/>
    <lineage>
        <taxon>Viruses</taxon>
        <taxon>Duplodnaviria</taxon>
        <taxon>Heunggongvirae</taxon>
        <taxon>Uroviricota</taxon>
        <taxon>Caudoviricetes</taxon>
    </lineage>
</organism>
<dbReference type="GeneID" id="98835810"/>
<gene>
    <name evidence="1" type="ORF">vir215_00022</name>
</gene>
<dbReference type="EMBL" id="BK063676">
    <property type="protein sequence ID" value="DBA35324.1"/>
    <property type="molecule type" value="Genomic_DNA"/>
</dbReference>
<evidence type="ECO:0000313" key="2">
    <source>
        <dbReference type="Proteomes" id="UP001302265"/>
    </source>
</evidence>
<name>A0AA86XK04_9CAUD</name>
<accession>A0AA86XK04</accession>
<sequence length="147" mass="17186">MGIFSEDEARDCYHSGLQTKAENWERMMRKGPDGFRPCPICGHRLTLGNIRFFDDEGERIGDLETMHDFEHARDPCNIAYPADWEKMTEPDRRQAAEIYTEMLGYVEFLAVQCPCGYSKTVYAWGIDFPDEGWVDRFRDKANRRMGE</sequence>